<gene>
    <name evidence="2" type="ORF">Esi_0011_0007</name>
</gene>
<feature type="region of interest" description="Disordered" evidence="1">
    <location>
        <begin position="343"/>
        <end position="375"/>
    </location>
</feature>
<organism evidence="2 3">
    <name type="scientific">Ectocarpus siliculosus</name>
    <name type="common">Brown alga</name>
    <name type="synonym">Conferva siliculosa</name>
    <dbReference type="NCBI Taxonomy" id="2880"/>
    <lineage>
        <taxon>Eukaryota</taxon>
        <taxon>Sar</taxon>
        <taxon>Stramenopiles</taxon>
        <taxon>Ochrophyta</taxon>
        <taxon>PX clade</taxon>
        <taxon>Phaeophyceae</taxon>
        <taxon>Ectocarpales</taxon>
        <taxon>Ectocarpaceae</taxon>
        <taxon>Ectocarpus</taxon>
    </lineage>
</organism>
<keyword evidence="3" id="KW-1185">Reference proteome</keyword>
<dbReference type="InParanoid" id="D8LCI9"/>
<reference evidence="2 3" key="1">
    <citation type="journal article" date="2010" name="Nature">
        <title>The Ectocarpus genome and the independent evolution of multicellularity in brown algae.</title>
        <authorList>
            <person name="Cock J.M."/>
            <person name="Sterck L."/>
            <person name="Rouze P."/>
            <person name="Scornet D."/>
            <person name="Allen A.E."/>
            <person name="Amoutzias G."/>
            <person name="Anthouard V."/>
            <person name="Artiguenave F."/>
            <person name="Aury J.M."/>
            <person name="Badger J.H."/>
            <person name="Beszteri B."/>
            <person name="Billiau K."/>
            <person name="Bonnet E."/>
            <person name="Bothwell J.H."/>
            <person name="Bowler C."/>
            <person name="Boyen C."/>
            <person name="Brownlee C."/>
            <person name="Carrano C.J."/>
            <person name="Charrier B."/>
            <person name="Cho G.Y."/>
            <person name="Coelho S.M."/>
            <person name="Collen J."/>
            <person name="Corre E."/>
            <person name="Da Silva C."/>
            <person name="Delage L."/>
            <person name="Delaroque N."/>
            <person name="Dittami S.M."/>
            <person name="Doulbeau S."/>
            <person name="Elias M."/>
            <person name="Farnham G."/>
            <person name="Gachon C.M."/>
            <person name="Gschloessl B."/>
            <person name="Heesch S."/>
            <person name="Jabbari K."/>
            <person name="Jubin C."/>
            <person name="Kawai H."/>
            <person name="Kimura K."/>
            <person name="Kloareg B."/>
            <person name="Kupper F.C."/>
            <person name="Lang D."/>
            <person name="Le Bail A."/>
            <person name="Leblanc C."/>
            <person name="Lerouge P."/>
            <person name="Lohr M."/>
            <person name="Lopez P.J."/>
            <person name="Martens C."/>
            <person name="Maumus F."/>
            <person name="Michel G."/>
            <person name="Miranda-Saavedra D."/>
            <person name="Morales J."/>
            <person name="Moreau H."/>
            <person name="Motomura T."/>
            <person name="Nagasato C."/>
            <person name="Napoli C.A."/>
            <person name="Nelson D.R."/>
            <person name="Nyvall-Collen P."/>
            <person name="Peters A.F."/>
            <person name="Pommier C."/>
            <person name="Potin P."/>
            <person name="Poulain J."/>
            <person name="Quesneville H."/>
            <person name="Read B."/>
            <person name="Rensing S.A."/>
            <person name="Ritter A."/>
            <person name="Rousvoal S."/>
            <person name="Samanta M."/>
            <person name="Samson G."/>
            <person name="Schroeder D.C."/>
            <person name="Segurens B."/>
            <person name="Strittmatter M."/>
            <person name="Tonon T."/>
            <person name="Tregear J.W."/>
            <person name="Valentin K."/>
            <person name="von Dassow P."/>
            <person name="Yamagishi T."/>
            <person name="Van de Peer Y."/>
            <person name="Wincker P."/>
        </authorList>
    </citation>
    <scope>NUCLEOTIDE SEQUENCE [LARGE SCALE GENOMIC DNA]</scope>
    <source>
        <strain evidence="3">Ec32 / CCAP1310/4</strain>
    </source>
</reference>
<feature type="compositionally biased region" description="Acidic residues" evidence="1">
    <location>
        <begin position="237"/>
        <end position="254"/>
    </location>
</feature>
<dbReference type="EMBL" id="FN647789">
    <property type="protein sequence ID" value="CBN79502.1"/>
    <property type="molecule type" value="Genomic_DNA"/>
</dbReference>
<evidence type="ECO:0000256" key="1">
    <source>
        <dbReference type="SAM" id="MobiDB-lite"/>
    </source>
</evidence>
<dbReference type="Proteomes" id="UP000002630">
    <property type="component" value="Linkage Group LG09"/>
</dbReference>
<protein>
    <recommendedName>
        <fullName evidence="4">Ribosomal protein S23 mitochondrial conserved domain-containing protein</fullName>
    </recommendedName>
</protein>
<sequence length="609" mass="67912">MRLQQKTALQKVSVLVKAGMMEPPKWYAAAKQVPPFQRRPSNGIEALKLPWDTLANEFASRNPHMVEDPEWLGPRGFRPGAPPISHVFAKRQYALMQNGLMKEDAYERTHALMKMERSADVAAVQKMVREASSMAGGRPSFVSDDDVYSGLKFWQSMMQETSYSEWDLAAKLGLDAFLRRELIGWDDDRLKLAQSARDGTSAALEAEINRLRVTLFPETKTAEYAYPSDVVRPRDDANEDEEELDGDVEDEEGVEGEEALARDGTEEWISARLNCSWSATQRRFEEMTEEVGYELDWSVEDRRSLDNFIVGRCIRRSILDEAFTWLPDPVAEALAKVNASILASPPPTSSSTTEEAATAEGEGTGDEDDKDGERWVSGPELEAFTGDWMSLARKRTGRTTTGVAAAAAAEGGGRGRGRRGVARDVEAVVGRPSMALQSNLRAVLTQAKRQLLPDLVLEVDEKAGPVSAEERRVKDAARQKIVMSALEWEKEEIDEQRKAVTDKLRAGMTVEQADPIEAVRKKRLAKGTWKAERRRLLNLEKKLYYEKQAGLEHDEGPATAIPELVDDVVESESIRRKADEFYAKEKARIKKEIKLQAEAAAIAAAAKAK</sequence>
<proteinExistence type="predicted"/>
<name>D8LCI9_ECTSI</name>
<feature type="compositionally biased region" description="Low complexity" evidence="1">
    <location>
        <begin position="349"/>
        <end position="361"/>
    </location>
</feature>
<evidence type="ECO:0000313" key="3">
    <source>
        <dbReference type="Proteomes" id="UP000002630"/>
    </source>
</evidence>
<feature type="region of interest" description="Disordered" evidence="1">
    <location>
        <begin position="232"/>
        <end position="254"/>
    </location>
</feature>
<dbReference type="EMBL" id="FN649734">
    <property type="protein sequence ID" value="CBN79502.1"/>
    <property type="molecule type" value="Genomic_DNA"/>
</dbReference>
<accession>D8LCI9</accession>
<dbReference type="OrthoDB" id="543108at2759"/>
<dbReference type="AlphaFoldDB" id="D8LCI9"/>
<evidence type="ECO:0008006" key="4">
    <source>
        <dbReference type="Google" id="ProtNLM"/>
    </source>
</evidence>
<evidence type="ECO:0000313" key="2">
    <source>
        <dbReference type="EMBL" id="CBN79502.1"/>
    </source>
</evidence>